<reference evidence="1" key="1">
    <citation type="submission" date="2021-06" db="EMBL/GenBank/DDBJ databases">
        <authorList>
            <person name="Kallberg Y."/>
            <person name="Tangrot J."/>
            <person name="Rosling A."/>
        </authorList>
    </citation>
    <scope>NUCLEOTIDE SEQUENCE</scope>
    <source>
        <strain evidence="1">IL203A</strain>
    </source>
</reference>
<protein>
    <submittedName>
        <fullName evidence="1">7578_t:CDS:1</fullName>
    </submittedName>
</protein>
<keyword evidence="2" id="KW-1185">Reference proteome</keyword>
<name>A0ACA9QIB4_9GLOM</name>
<accession>A0ACA9QIB4</accession>
<comment type="caution">
    <text evidence="1">The sequence shown here is derived from an EMBL/GenBank/DDBJ whole genome shotgun (WGS) entry which is preliminary data.</text>
</comment>
<dbReference type="Proteomes" id="UP000789702">
    <property type="component" value="Unassembled WGS sequence"/>
</dbReference>
<dbReference type="EMBL" id="CAJVPU010043413">
    <property type="protein sequence ID" value="CAG8745686.1"/>
    <property type="molecule type" value="Genomic_DNA"/>
</dbReference>
<organism evidence="1 2">
    <name type="scientific">Dentiscutata heterogama</name>
    <dbReference type="NCBI Taxonomy" id="1316150"/>
    <lineage>
        <taxon>Eukaryota</taxon>
        <taxon>Fungi</taxon>
        <taxon>Fungi incertae sedis</taxon>
        <taxon>Mucoromycota</taxon>
        <taxon>Glomeromycotina</taxon>
        <taxon>Glomeromycetes</taxon>
        <taxon>Diversisporales</taxon>
        <taxon>Gigasporaceae</taxon>
        <taxon>Dentiscutata</taxon>
    </lineage>
</organism>
<proteinExistence type="predicted"/>
<feature type="non-terminal residue" evidence="1">
    <location>
        <position position="1"/>
    </location>
</feature>
<sequence>YPPDTSQVNRHNIKVEYTTNIRSNNESSLLSEVLGTVNIDR</sequence>
<evidence type="ECO:0000313" key="2">
    <source>
        <dbReference type="Proteomes" id="UP000789702"/>
    </source>
</evidence>
<evidence type="ECO:0000313" key="1">
    <source>
        <dbReference type="EMBL" id="CAG8745686.1"/>
    </source>
</evidence>
<gene>
    <name evidence="1" type="ORF">DHETER_LOCUS14327</name>
</gene>